<evidence type="ECO:0000313" key="2">
    <source>
        <dbReference type="Proteomes" id="UP000018031"/>
    </source>
</evidence>
<protein>
    <submittedName>
        <fullName evidence="1">Uncharacterized protein</fullName>
    </submittedName>
</protein>
<dbReference type="EMBL" id="BAOU01000025">
    <property type="protein sequence ID" value="GAD05325.1"/>
    <property type="molecule type" value="Genomic_DNA"/>
</dbReference>
<reference evidence="1 2" key="2">
    <citation type="journal article" date="2013" name="Genome Announc.">
        <title>Draft Genome Sequences of Porphyromonas crevioricanis JCM 15906T and Porphyromonas cansulci JCM 13913T Isolated from a Canine Oral Cavity.</title>
        <authorList>
            <person name="Sakamoto M."/>
            <person name="Tanaka N."/>
            <person name="Shiwa Y."/>
            <person name="Yoshikawa H."/>
            <person name="Ohkuma M."/>
        </authorList>
    </citation>
    <scope>NUCLEOTIDE SEQUENCE [LARGE SCALE GENOMIC DNA]</scope>
    <source>
        <strain evidence="1 2">JCM 15906</strain>
    </source>
</reference>
<evidence type="ECO:0000313" key="1">
    <source>
        <dbReference type="EMBL" id="GAD05325.1"/>
    </source>
</evidence>
<name>T1DRL3_9PORP</name>
<accession>T1DRL3</accession>
<gene>
    <name evidence="1" type="ORF">PORCRE_1025</name>
</gene>
<dbReference type="Proteomes" id="UP000018031">
    <property type="component" value="Unassembled WGS sequence"/>
</dbReference>
<comment type="caution">
    <text evidence="1">The sequence shown here is derived from an EMBL/GenBank/DDBJ whole genome shotgun (WGS) entry which is preliminary data.</text>
</comment>
<dbReference type="AlphaFoldDB" id="T1DRL3"/>
<organism evidence="1 2">
    <name type="scientific">Porphyromonas crevioricanis JCM 15906</name>
    <dbReference type="NCBI Taxonomy" id="1305617"/>
    <lineage>
        <taxon>Bacteria</taxon>
        <taxon>Pseudomonadati</taxon>
        <taxon>Bacteroidota</taxon>
        <taxon>Bacteroidia</taxon>
        <taxon>Bacteroidales</taxon>
        <taxon>Porphyromonadaceae</taxon>
        <taxon>Porphyromonas</taxon>
    </lineage>
</organism>
<reference evidence="2" key="1">
    <citation type="journal article" date="2013" name="Genome">
        <title>Draft Genome Sequences of Porphyromonas crevioricanis JCM 15906T and Porphyromonas cansulci JCM 13913T Isolated from a Canine Oral Cavity.</title>
        <authorList>
            <person name="Sakamoto M."/>
            <person name="Tanaka N."/>
            <person name="Shiwa Y."/>
            <person name="Yoshikawa H."/>
            <person name="Ohkuma M."/>
        </authorList>
    </citation>
    <scope>NUCLEOTIDE SEQUENCE [LARGE SCALE GENOMIC DNA]</scope>
    <source>
        <strain evidence="2">JCM 15906</strain>
    </source>
</reference>
<proteinExistence type="predicted"/>
<sequence length="652" mass="75125">MTVSLVDTFSETNVEFKIELNMPSSRNNESSWLVRKFGLSGYLDEVNKALPRNAVVSSRIEPRTRKEDFADALSFEVFDPLWTLTRQWQFGRFKANDSGSIVTTKISTVRTPLSNIVRGGEVFPYSTDTPLEYEVEKLDRRITPYIRVSSATHFKKMLENHFGADQSKIDFYLGELLSNYPLATFIPPVKDADRDIETLKREANKTLVKFSACFEKRIFDGYTLYRDANLFYEQHPELETLLKKYSTWFRKMYLPNDLETSCWNERTLGYDVEVKGNGTDYKAESYDSDTLSWYSFDGEEKRESDGVGIEKMLSYLPTPADIPGAPKRRLWEFEYGKVRFGENTGKDYSMLANSVIMQYTSMYSNDWLLTPLESETGTILDVKGIIVTDTFGDRIFINTTPEESDNHAPEVEFSDRWGLFRTTKLHAYDTNDFSSCKGLLFPPTILRSDMSDPLEEIEFLRDEMANMVWGVETKINDGCGGTMDGGGLSDTVLSVIDARKDPDIDVGEEQDAEYYYLLQNRVPINWIPFLPMKIQGELRDIQLRRSKMPIFFNGKYQPVRPSTELLACRYSKNADGSQSRKIIPFVINEEEILGYGTTLSLKTQRARWFFGDSFLWTGISRKISNYQANSGLMFDELVRREDDKAIQFKEMK</sequence>